<comment type="caution">
    <text evidence="1">The sequence shown here is derived from an EMBL/GenBank/DDBJ whole genome shotgun (WGS) entry which is preliminary data.</text>
</comment>
<name>A0A1V9R7Q2_9LACO</name>
<evidence type="ECO:0000313" key="2">
    <source>
        <dbReference type="Proteomes" id="UP000192575"/>
    </source>
</evidence>
<protein>
    <submittedName>
        <fullName evidence="1">Uncharacterized protein</fullName>
    </submittedName>
</protein>
<proteinExistence type="predicted"/>
<dbReference type="AlphaFoldDB" id="A0A1V9R7Q2"/>
<sequence length="75" mass="8819">MDNILREELKQDTRDFFYGKNFTEGMIDAITDYAIKFGHYPPFGFYNPKVEELQECIKKNKTYGKLFANLSNVIV</sequence>
<accession>A0A1V9R7Q2</accession>
<organism evidence="1 2">
    <name type="scientific">Ligilactobacillus salivarius</name>
    <dbReference type="NCBI Taxonomy" id="1624"/>
    <lineage>
        <taxon>Bacteria</taxon>
        <taxon>Bacillati</taxon>
        <taxon>Bacillota</taxon>
        <taxon>Bacilli</taxon>
        <taxon>Lactobacillales</taxon>
        <taxon>Lactobacillaceae</taxon>
        <taxon>Ligilactobacillus</taxon>
    </lineage>
</organism>
<reference evidence="1 2" key="1">
    <citation type="submission" date="2017-03" db="EMBL/GenBank/DDBJ databases">
        <title>Phylogenomics and comparative genomics of Lactobacillus salivarius, a mammalian gut commensal.</title>
        <authorList>
            <person name="Harris H.M."/>
        </authorList>
    </citation>
    <scope>NUCLEOTIDE SEQUENCE [LARGE SCALE GENOMIC DNA]</scope>
    <source>
        <strain evidence="1 2">JCM 1047</strain>
    </source>
</reference>
<dbReference type="EMBL" id="NBEF01000034">
    <property type="protein sequence ID" value="OQQ89192.1"/>
    <property type="molecule type" value="Genomic_DNA"/>
</dbReference>
<gene>
    <name evidence="1" type="ORF">B6U56_10415</name>
</gene>
<dbReference type="RefSeq" id="WP_081535657.1">
    <property type="nucleotide sequence ID" value="NZ_CP158283.1"/>
</dbReference>
<evidence type="ECO:0000313" key="1">
    <source>
        <dbReference type="EMBL" id="OQQ89192.1"/>
    </source>
</evidence>
<dbReference type="Proteomes" id="UP000192575">
    <property type="component" value="Unassembled WGS sequence"/>
</dbReference>